<proteinExistence type="predicted"/>
<comment type="caution">
    <text evidence="2">The sequence shown here is derived from an EMBL/GenBank/DDBJ whole genome shotgun (WGS) entry which is preliminary data.</text>
</comment>
<name>A0A8E2QHD7_9GAMM</name>
<sequence>MRLLPLFLCLSLPLLADAAPAPYYQWQSKLDGTVICRQTSPGEGWQRLNERAFRDLNCSLPAARVERPSTVPGFRPQPGR</sequence>
<reference evidence="2 3" key="1">
    <citation type="submission" date="2018-01" db="EMBL/GenBank/DDBJ databases">
        <title>Denitrification phenotypes of diverse strains of Pseudomonas stutzeri.</title>
        <authorList>
            <person name="Milligan D.A."/>
            <person name="Bergaust L."/>
            <person name="Bakken L.R."/>
            <person name="Frostegard A."/>
        </authorList>
    </citation>
    <scope>NUCLEOTIDE SEQUENCE [LARGE SCALE GENOMIC DNA]</scope>
    <source>
        <strain evidence="2 3">DSM 50238</strain>
    </source>
</reference>
<accession>A0A8E2QHD7</accession>
<evidence type="ECO:0000256" key="1">
    <source>
        <dbReference type="SAM" id="SignalP"/>
    </source>
</evidence>
<evidence type="ECO:0000313" key="3">
    <source>
        <dbReference type="Proteomes" id="UP000235881"/>
    </source>
</evidence>
<evidence type="ECO:0008006" key="4">
    <source>
        <dbReference type="Google" id="ProtNLM"/>
    </source>
</evidence>
<dbReference type="Proteomes" id="UP000235881">
    <property type="component" value="Unassembled WGS sequence"/>
</dbReference>
<dbReference type="AlphaFoldDB" id="A0A8E2QHD7"/>
<evidence type="ECO:0000313" key="2">
    <source>
        <dbReference type="EMBL" id="PNF77496.1"/>
    </source>
</evidence>
<feature type="chain" id="PRO_5034569729" description="DUF4124 domain-containing protein" evidence="1">
    <location>
        <begin position="19"/>
        <end position="80"/>
    </location>
</feature>
<dbReference type="RefSeq" id="WP_077682342.1">
    <property type="nucleotide sequence ID" value="NZ_CP065721.1"/>
</dbReference>
<gene>
    <name evidence="2" type="ORF">CXK95_07355</name>
</gene>
<keyword evidence="1" id="KW-0732">Signal</keyword>
<feature type="signal peptide" evidence="1">
    <location>
        <begin position="1"/>
        <end position="18"/>
    </location>
</feature>
<organism evidence="2 3">
    <name type="scientific">Stutzerimonas degradans</name>
    <dbReference type="NCBI Taxonomy" id="2968968"/>
    <lineage>
        <taxon>Bacteria</taxon>
        <taxon>Pseudomonadati</taxon>
        <taxon>Pseudomonadota</taxon>
        <taxon>Gammaproteobacteria</taxon>
        <taxon>Pseudomonadales</taxon>
        <taxon>Pseudomonadaceae</taxon>
        <taxon>Stutzerimonas</taxon>
    </lineage>
</organism>
<keyword evidence="3" id="KW-1185">Reference proteome</keyword>
<protein>
    <recommendedName>
        <fullName evidence="4">DUF4124 domain-containing protein</fullName>
    </recommendedName>
</protein>
<dbReference type="EMBL" id="POUK01000002">
    <property type="protein sequence ID" value="PNF77496.1"/>
    <property type="molecule type" value="Genomic_DNA"/>
</dbReference>